<reference evidence="10" key="2">
    <citation type="journal article" date="2020" name="Int. J. Syst. Evol. Microbiol.">
        <title>Genomic insights into a novel species Rhodoferax aquaticus sp. nov., isolated from freshwater.</title>
        <authorList>
            <person name="Li T."/>
            <person name="Zhuo Y."/>
            <person name="Jin C.Z."/>
            <person name="Wu X."/>
            <person name="Ko S.R."/>
            <person name="Jin F.J."/>
            <person name="Ahn C.Y."/>
            <person name="Oh H.M."/>
            <person name="Lee H.G."/>
            <person name="Jin L."/>
        </authorList>
    </citation>
    <scope>NUCLEOTIDE SEQUENCE [LARGE SCALE GENOMIC DNA]</scope>
    <source>
        <strain evidence="10">Gr-4</strain>
    </source>
</reference>
<reference evidence="10" key="1">
    <citation type="submission" date="2019-02" db="EMBL/GenBank/DDBJ databases">
        <title>Complete genome sequence of Rhodoferax sp. Gr-4.</title>
        <authorList>
            <person name="Jin L."/>
        </authorList>
    </citation>
    <scope>NUCLEOTIDE SEQUENCE [LARGE SCALE GENOMIC DNA]</scope>
    <source>
        <strain evidence="10">Gr-4</strain>
    </source>
</reference>
<keyword evidence="6 7" id="KW-0472">Membrane</keyword>
<feature type="transmembrane region" description="Helical" evidence="7">
    <location>
        <begin position="339"/>
        <end position="362"/>
    </location>
</feature>
<evidence type="ECO:0000256" key="2">
    <source>
        <dbReference type="ARBA" id="ARBA00022448"/>
    </source>
</evidence>
<dbReference type="KEGG" id="rhg:EXZ61_20360"/>
<evidence type="ECO:0000256" key="5">
    <source>
        <dbReference type="ARBA" id="ARBA00022989"/>
    </source>
</evidence>
<dbReference type="InterPro" id="IPR020846">
    <property type="entry name" value="MFS_dom"/>
</dbReference>
<feature type="domain" description="Major facilitator superfamily (MFS) profile" evidence="8">
    <location>
        <begin position="1"/>
        <end position="185"/>
    </location>
</feature>
<gene>
    <name evidence="9" type="ORF">EXZ61_20360</name>
</gene>
<dbReference type="PANTHER" id="PTHR23517:SF3">
    <property type="entry name" value="INTEGRAL MEMBRANE TRANSPORT PROTEIN"/>
    <property type="match status" value="1"/>
</dbReference>
<protein>
    <submittedName>
        <fullName evidence="9">MFS transporter</fullName>
    </submittedName>
</protein>
<dbReference type="GO" id="GO:0022857">
    <property type="term" value="F:transmembrane transporter activity"/>
    <property type="evidence" value="ECO:0007669"/>
    <property type="project" value="InterPro"/>
</dbReference>
<dbReference type="RefSeq" id="WP_142813757.1">
    <property type="nucleotide sequence ID" value="NZ_CP036282.1"/>
</dbReference>
<dbReference type="GO" id="GO:0005886">
    <property type="term" value="C:plasma membrane"/>
    <property type="evidence" value="ECO:0007669"/>
    <property type="project" value="UniProtKB-SubCell"/>
</dbReference>
<comment type="subcellular location">
    <subcellularLocation>
        <location evidence="1">Cell membrane</location>
        <topology evidence="1">Multi-pass membrane protein</topology>
    </subcellularLocation>
</comment>
<accession>A0A515EUK5</accession>
<keyword evidence="5 7" id="KW-1133">Transmembrane helix</keyword>
<evidence type="ECO:0000313" key="9">
    <source>
        <dbReference type="EMBL" id="QDL56318.1"/>
    </source>
</evidence>
<dbReference type="AlphaFoldDB" id="A0A515EUK5"/>
<sequence length="399" mass="42847">MKSYPPAVRRLLLSTVVFVMGRSVGMPYLAIYLTERMQVSAQTLGWLLGGSVFFATVFGLYAGYLADQFSKRKLLLAACAMMALACVGVTVTTQLVLVFAALCCVEAAVTMQKIALKALLADWLAPTERAKAFSMNYTLTNVAFSLGPVVGAWAFGMEHAAPLWLSAGFALMASQVVTHSTVKADAGSQGGSAPVPSSFKDTLRDLRNDHQLVWLTLGGVLAAFVFGRFVTGYLSQYLIQTQGIEGAAHTMPAILLTNALVVILLQYPVGRKIAPPHLFRWVAAGVAFYVLGLWGFMHANSVLTWVLATAAFTVGEVITIPTDYLFVDRIAPAHKRGSYYGAQGLSLFGASLSPVVCGYLLASYPPAVMFWVLIAAAVASLWFYYQGARPQPGQVFAAV</sequence>
<organism evidence="9 10">
    <name type="scientific">Rhodoferax aquaticus</name>
    <dbReference type="NCBI Taxonomy" id="2527691"/>
    <lineage>
        <taxon>Bacteria</taxon>
        <taxon>Pseudomonadati</taxon>
        <taxon>Pseudomonadota</taxon>
        <taxon>Betaproteobacteria</taxon>
        <taxon>Burkholderiales</taxon>
        <taxon>Comamonadaceae</taxon>
        <taxon>Rhodoferax</taxon>
    </lineage>
</organism>
<evidence type="ECO:0000256" key="6">
    <source>
        <dbReference type="ARBA" id="ARBA00023136"/>
    </source>
</evidence>
<keyword evidence="4 7" id="KW-0812">Transmembrane</keyword>
<evidence type="ECO:0000259" key="8">
    <source>
        <dbReference type="PROSITE" id="PS50850"/>
    </source>
</evidence>
<feature type="transmembrane region" description="Helical" evidence="7">
    <location>
        <begin position="278"/>
        <end position="297"/>
    </location>
</feature>
<feature type="transmembrane region" description="Helical" evidence="7">
    <location>
        <begin position="303"/>
        <end position="327"/>
    </location>
</feature>
<feature type="transmembrane region" description="Helical" evidence="7">
    <location>
        <begin position="246"/>
        <end position="266"/>
    </location>
</feature>
<evidence type="ECO:0000256" key="7">
    <source>
        <dbReference type="SAM" id="Phobius"/>
    </source>
</evidence>
<dbReference type="InterPro" id="IPR036259">
    <property type="entry name" value="MFS_trans_sf"/>
</dbReference>
<dbReference type="InterPro" id="IPR011701">
    <property type="entry name" value="MFS"/>
</dbReference>
<evidence type="ECO:0000256" key="1">
    <source>
        <dbReference type="ARBA" id="ARBA00004651"/>
    </source>
</evidence>
<dbReference type="Pfam" id="PF07690">
    <property type="entry name" value="MFS_1"/>
    <property type="match status" value="1"/>
</dbReference>
<keyword evidence="10" id="KW-1185">Reference proteome</keyword>
<dbReference type="Proteomes" id="UP000317365">
    <property type="component" value="Chromosome"/>
</dbReference>
<keyword evidence="3" id="KW-1003">Cell membrane</keyword>
<dbReference type="PANTHER" id="PTHR23517">
    <property type="entry name" value="RESISTANCE PROTEIN MDTM, PUTATIVE-RELATED-RELATED"/>
    <property type="match status" value="1"/>
</dbReference>
<feature type="transmembrane region" description="Helical" evidence="7">
    <location>
        <begin position="368"/>
        <end position="385"/>
    </location>
</feature>
<proteinExistence type="predicted"/>
<feature type="transmembrane region" description="Helical" evidence="7">
    <location>
        <begin position="43"/>
        <end position="62"/>
    </location>
</feature>
<feature type="transmembrane region" description="Helical" evidence="7">
    <location>
        <begin position="212"/>
        <end position="234"/>
    </location>
</feature>
<dbReference type="EMBL" id="CP036282">
    <property type="protein sequence ID" value="QDL56318.1"/>
    <property type="molecule type" value="Genomic_DNA"/>
</dbReference>
<evidence type="ECO:0000256" key="4">
    <source>
        <dbReference type="ARBA" id="ARBA00022692"/>
    </source>
</evidence>
<evidence type="ECO:0000256" key="3">
    <source>
        <dbReference type="ARBA" id="ARBA00022475"/>
    </source>
</evidence>
<evidence type="ECO:0000313" key="10">
    <source>
        <dbReference type="Proteomes" id="UP000317365"/>
    </source>
</evidence>
<keyword evidence="2" id="KW-0813">Transport</keyword>
<dbReference type="Gene3D" id="1.20.1250.20">
    <property type="entry name" value="MFS general substrate transporter like domains"/>
    <property type="match status" value="1"/>
</dbReference>
<dbReference type="PROSITE" id="PS50850">
    <property type="entry name" value="MFS"/>
    <property type="match status" value="1"/>
</dbReference>
<feature type="transmembrane region" description="Helical" evidence="7">
    <location>
        <begin position="12"/>
        <end position="31"/>
    </location>
</feature>
<dbReference type="InterPro" id="IPR050171">
    <property type="entry name" value="MFS_Transporters"/>
</dbReference>
<dbReference type="SUPFAM" id="SSF103473">
    <property type="entry name" value="MFS general substrate transporter"/>
    <property type="match status" value="1"/>
</dbReference>
<name>A0A515EUK5_9BURK</name>